<dbReference type="EMBL" id="SRLO01000118">
    <property type="protein sequence ID" value="TNN74024.1"/>
    <property type="molecule type" value="Genomic_DNA"/>
</dbReference>
<evidence type="ECO:0000313" key="1">
    <source>
        <dbReference type="EMBL" id="TNN74024.1"/>
    </source>
</evidence>
<keyword evidence="2" id="KW-1185">Reference proteome</keyword>
<evidence type="ECO:0000313" key="2">
    <source>
        <dbReference type="Proteomes" id="UP000314294"/>
    </source>
</evidence>
<reference evidence="1 2" key="1">
    <citation type="submission" date="2019-03" db="EMBL/GenBank/DDBJ databases">
        <title>First draft genome of Liparis tanakae, snailfish: a comprehensive survey of snailfish specific genes.</title>
        <authorList>
            <person name="Kim W."/>
            <person name="Song I."/>
            <person name="Jeong J.-H."/>
            <person name="Kim D."/>
            <person name="Kim S."/>
            <person name="Ryu S."/>
            <person name="Song J.Y."/>
            <person name="Lee S.K."/>
        </authorList>
    </citation>
    <scope>NUCLEOTIDE SEQUENCE [LARGE SCALE GENOMIC DNA]</scope>
    <source>
        <tissue evidence="1">Muscle</tissue>
    </source>
</reference>
<dbReference type="Proteomes" id="UP000314294">
    <property type="component" value="Unassembled WGS sequence"/>
</dbReference>
<protein>
    <submittedName>
        <fullName evidence="1">Uncharacterized protein</fullName>
    </submittedName>
</protein>
<gene>
    <name evidence="1" type="ORF">EYF80_015665</name>
</gene>
<comment type="caution">
    <text evidence="1">The sequence shown here is derived from an EMBL/GenBank/DDBJ whole genome shotgun (WGS) entry which is preliminary data.</text>
</comment>
<organism evidence="1 2">
    <name type="scientific">Liparis tanakae</name>
    <name type="common">Tanaka's snailfish</name>
    <dbReference type="NCBI Taxonomy" id="230148"/>
    <lineage>
        <taxon>Eukaryota</taxon>
        <taxon>Metazoa</taxon>
        <taxon>Chordata</taxon>
        <taxon>Craniata</taxon>
        <taxon>Vertebrata</taxon>
        <taxon>Euteleostomi</taxon>
        <taxon>Actinopterygii</taxon>
        <taxon>Neopterygii</taxon>
        <taxon>Teleostei</taxon>
        <taxon>Neoteleostei</taxon>
        <taxon>Acanthomorphata</taxon>
        <taxon>Eupercaria</taxon>
        <taxon>Perciformes</taxon>
        <taxon>Cottioidei</taxon>
        <taxon>Cottales</taxon>
        <taxon>Liparidae</taxon>
        <taxon>Liparis</taxon>
    </lineage>
</organism>
<dbReference type="AlphaFoldDB" id="A0A4Z2I9H9"/>
<name>A0A4Z2I9H9_9TELE</name>
<proteinExistence type="predicted"/>
<sequence length="79" mass="8690">MICHMMCASGLLEAGQEEAHIRDVVLLSSTVCSHSRYCFQQEASDKPTGARSVADNKPLEDDQPLEIYLMCLLGCVNSE</sequence>
<accession>A0A4Z2I9H9</accession>